<keyword evidence="2" id="KW-0285">Flavoprotein</keyword>
<gene>
    <name evidence="7" type="ORF">PISL3812_06202</name>
</gene>
<keyword evidence="4" id="KW-0560">Oxidoreductase</keyword>
<evidence type="ECO:0000259" key="6">
    <source>
        <dbReference type="Pfam" id="PF01494"/>
    </source>
</evidence>
<evidence type="ECO:0000313" key="7">
    <source>
        <dbReference type="EMBL" id="CRG89166.1"/>
    </source>
</evidence>
<accession>A0A0U1M266</accession>
<protein>
    <submittedName>
        <fullName evidence="7">Salicylate hydroxylase</fullName>
    </submittedName>
</protein>
<sequence length="441" mass="49248">MAAELANKSAPLRVAVIGAGPGGLVLAQLLRHDERFQVTVYERGTLQGNGVSLVGFRILLASAVLDTLRLRLQPDVRDLVDRAVGTPHRQGNRVAFTDETLHVKCRLDVEISRTLNSVSRWRLRKALLSGHEEFLQFGRTYTSYEENGEGVKVNFADGETVHCDVLVGADGAGSRIRKQLLPNSTRSDSGVTVLYFKAPFTPETEAMLPWVSGSMTVVPRRSMVVAYYKNAEKPYGPYNLETIDPDDSFLMIGMGCYTNEFINQSKHPDEMTPEELKDECIARARGWHPLLQSILAIIIPRTVYISHIKTQDQIEPWQTGRVTILGDAAHSMTPYLGKGATNAIVDGMALAEALKQAEDNKEVVPRLAEYEASMLRRGFAAAKESMLVHHLVFAAGSTPWRAWFRNIFLYMWDFFTSHPPTPKDDPFPVSYSDKKEQRALV</sequence>
<dbReference type="PANTHER" id="PTHR47178:SF5">
    <property type="entry name" value="FAD-BINDING DOMAIN-CONTAINING PROTEIN"/>
    <property type="match status" value="1"/>
</dbReference>
<evidence type="ECO:0000256" key="2">
    <source>
        <dbReference type="ARBA" id="ARBA00022630"/>
    </source>
</evidence>
<dbReference type="InterPro" id="IPR036188">
    <property type="entry name" value="FAD/NAD-bd_sf"/>
</dbReference>
<dbReference type="AlphaFoldDB" id="A0A0U1M266"/>
<dbReference type="Proteomes" id="UP000054383">
    <property type="component" value="Unassembled WGS sequence"/>
</dbReference>
<feature type="domain" description="FAD-binding" evidence="6">
    <location>
        <begin position="13"/>
        <end position="381"/>
    </location>
</feature>
<dbReference type="OMA" id="VYISHIK"/>
<comment type="cofactor">
    <cofactor evidence="1">
        <name>FAD</name>
        <dbReference type="ChEBI" id="CHEBI:57692"/>
    </cofactor>
</comment>
<dbReference type="InterPro" id="IPR002938">
    <property type="entry name" value="FAD-bd"/>
</dbReference>
<dbReference type="PANTHER" id="PTHR47178">
    <property type="entry name" value="MONOOXYGENASE, FAD-BINDING"/>
    <property type="match status" value="1"/>
</dbReference>
<name>A0A0U1M266_TALIS</name>
<dbReference type="Pfam" id="PF01494">
    <property type="entry name" value="FAD_binding_3"/>
    <property type="match status" value="1"/>
</dbReference>
<evidence type="ECO:0000256" key="1">
    <source>
        <dbReference type="ARBA" id="ARBA00001974"/>
    </source>
</evidence>
<dbReference type="Gene3D" id="3.50.50.60">
    <property type="entry name" value="FAD/NAD(P)-binding domain"/>
    <property type="match status" value="1"/>
</dbReference>
<dbReference type="SUPFAM" id="SSF51905">
    <property type="entry name" value="FAD/NAD(P)-binding domain"/>
    <property type="match status" value="1"/>
</dbReference>
<dbReference type="GO" id="GO:0004497">
    <property type="term" value="F:monooxygenase activity"/>
    <property type="evidence" value="ECO:0007669"/>
    <property type="project" value="UniProtKB-KW"/>
</dbReference>
<keyword evidence="8" id="KW-1185">Reference proteome</keyword>
<reference evidence="7 8" key="1">
    <citation type="submission" date="2015-04" db="EMBL/GenBank/DDBJ databases">
        <authorList>
            <person name="Syromyatnikov M.Y."/>
            <person name="Popov V.N."/>
        </authorList>
    </citation>
    <scope>NUCLEOTIDE SEQUENCE [LARGE SCALE GENOMIC DNA]</scope>
    <source>
        <strain evidence="7">WF-38-12</strain>
    </source>
</reference>
<dbReference type="STRING" id="28573.A0A0U1M266"/>
<evidence type="ECO:0000313" key="8">
    <source>
        <dbReference type="Proteomes" id="UP000054383"/>
    </source>
</evidence>
<dbReference type="PRINTS" id="PR00420">
    <property type="entry name" value="RNGMNOXGNASE"/>
</dbReference>
<proteinExistence type="predicted"/>
<evidence type="ECO:0000256" key="5">
    <source>
        <dbReference type="ARBA" id="ARBA00023033"/>
    </source>
</evidence>
<evidence type="ECO:0000256" key="3">
    <source>
        <dbReference type="ARBA" id="ARBA00022827"/>
    </source>
</evidence>
<keyword evidence="5" id="KW-0503">Monooxygenase</keyword>
<keyword evidence="3" id="KW-0274">FAD</keyword>
<organism evidence="7 8">
    <name type="scientific">Talaromyces islandicus</name>
    <name type="common">Penicillium islandicum</name>
    <dbReference type="NCBI Taxonomy" id="28573"/>
    <lineage>
        <taxon>Eukaryota</taxon>
        <taxon>Fungi</taxon>
        <taxon>Dikarya</taxon>
        <taxon>Ascomycota</taxon>
        <taxon>Pezizomycotina</taxon>
        <taxon>Eurotiomycetes</taxon>
        <taxon>Eurotiomycetidae</taxon>
        <taxon>Eurotiales</taxon>
        <taxon>Trichocomaceae</taxon>
        <taxon>Talaromyces</taxon>
        <taxon>Talaromyces sect. Islandici</taxon>
    </lineage>
</organism>
<dbReference type="OrthoDB" id="4222885at2759"/>
<dbReference type="EMBL" id="CVMT01000005">
    <property type="protein sequence ID" value="CRG89166.1"/>
    <property type="molecule type" value="Genomic_DNA"/>
</dbReference>
<dbReference type="GO" id="GO:0071949">
    <property type="term" value="F:FAD binding"/>
    <property type="evidence" value="ECO:0007669"/>
    <property type="project" value="InterPro"/>
</dbReference>
<evidence type="ECO:0000256" key="4">
    <source>
        <dbReference type="ARBA" id="ARBA00023002"/>
    </source>
</evidence>